<feature type="region of interest" description="Disordered" evidence="7">
    <location>
        <begin position="9"/>
        <end position="50"/>
    </location>
</feature>
<evidence type="ECO:0000256" key="7">
    <source>
        <dbReference type="SAM" id="MobiDB-lite"/>
    </source>
</evidence>
<evidence type="ECO:0000256" key="8">
    <source>
        <dbReference type="SAM" id="Phobius"/>
    </source>
</evidence>
<dbReference type="InterPro" id="IPR019378">
    <property type="entry name" value="GDP-Fuc_O-FucTrfase"/>
</dbReference>
<sequence>MQLHAYNRLGSGGSGGGGGTPSPPASPRRSPRIHRRGGKTGGGRGATLAPPRPLAQRMVWMLLSLLLRRQAIFLFAPLLYVSAMIFYMGTLPLESVPRIISRPAPGSVYRSPMLYERLRADMEADNSSDGLATVWKHSFKDDGWRPCVNTSADVLPDSNGYIFVEANGGLNQQRTSICNAVAVAGYLNATLVIPYFPYHSIWRDPSKFNDIYDKDHFISTLINEIKAWSSIQYYKDAILPKLAEEKLIRISPFANRLSFNAPSSVQHLRCLANFEALRFSNPITTLAEKLVSRMKERSVDNNGRYIAVHLRFEEDMVAFSCCIFDGGEEEKQDMIAARERGWRGKFTKPGRIIRPGAIRISGKCPLTPLEVGLMLRGMGFSNDTAIYLASGKIYKAEKTMAPLLEMFPLLQTKETLASAEELAPFKNYSSRMAAIDYSVCLHSEVFVSTQGGNFPQILIGHRRYLYGGHSKTIKPDKRKLALLFDNPNIGWKSLKRQLLNMRAHGDAKGIEMKRPNDSIYSYPCPDCSIQTAYCYSLQSGITTFV</sequence>
<keyword evidence="10" id="KW-1185">Reference proteome</keyword>
<protein>
    <recommendedName>
        <fullName evidence="6">O-fucosyltransferase family protein</fullName>
    </recommendedName>
</protein>
<dbReference type="AlphaFoldDB" id="A0AAV8PF32"/>
<dbReference type="PANTHER" id="PTHR31288">
    <property type="entry name" value="O-FUCOSYLTRANSFERASE FAMILY PROTEIN"/>
    <property type="match status" value="1"/>
</dbReference>
<comment type="similarity">
    <text evidence="1">Belongs to the glycosyltransferase GT106 family.</text>
</comment>
<evidence type="ECO:0000256" key="5">
    <source>
        <dbReference type="ARBA" id="ARBA00023277"/>
    </source>
</evidence>
<evidence type="ECO:0000313" key="9">
    <source>
        <dbReference type="EMBL" id="KAJ8484795.1"/>
    </source>
</evidence>
<organism evidence="9 10">
    <name type="scientific">Ensete ventricosum</name>
    <name type="common">Abyssinian banana</name>
    <name type="synonym">Musa ensete</name>
    <dbReference type="NCBI Taxonomy" id="4639"/>
    <lineage>
        <taxon>Eukaryota</taxon>
        <taxon>Viridiplantae</taxon>
        <taxon>Streptophyta</taxon>
        <taxon>Embryophyta</taxon>
        <taxon>Tracheophyta</taxon>
        <taxon>Spermatophyta</taxon>
        <taxon>Magnoliopsida</taxon>
        <taxon>Liliopsida</taxon>
        <taxon>Zingiberales</taxon>
        <taxon>Musaceae</taxon>
        <taxon>Ensete</taxon>
    </lineage>
</organism>
<feature type="transmembrane region" description="Helical" evidence="8">
    <location>
        <begin position="71"/>
        <end position="89"/>
    </location>
</feature>
<gene>
    <name evidence="9" type="ORF">OPV22_017280</name>
</gene>
<dbReference type="GO" id="GO:0006004">
    <property type="term" value="P:fucose metabolic process"/>
    <property type="evidence" value="ECO:0007669"/>
    <property type="project" value="UniProtKB-KW"/>
</dbReference>
<comment type="caution">
    <text evidence="9">The sequence shown here is derived from an EMBL/GenBank/DDBJ whole genome shotgun (WGS) entry which is preliminary data.</text>
</comment>
<dbReference type="Proteomes" id="UP001222027">
    <property type="component" value="Unassembled WGS sequence"/>
</dbReference>
<dbReference type="PIRSF" id="PIRSF009360">
    <property type="entry name" value="UCP009360"/>
    <property type="match status" value="1"/>
</dbReference>
<dbReference type="Pfam" id="PF10250">
    <property type="entry name" value="O-FucT"/>
    <property type="match status" value="1"/>
</dbReference>
<evidence type="ECO:0000256" key="1">
    <source>
        <dbReference type="ARBA" id="ARBA00007737"/>
    </source>
</evidence>
<dbReference type="EMBL" id="JAQQAF010000005">
    <property type="protein sequence ID" value="KAJ8484795.1"/>
    <property type="molecule type" value="Genomic_DNA"/>
</dbReference>
<evidence type="ECO:0000256" key="2">
    <source>
        <dbReference type="ARBA" id="ARBA00022676"/>
    </source>
</evidence>
<name>A0AAV8PF32_ENSVE</name>
<feature type="compositionally biased region" description="Gly residues" evidence="7">
    <location>
        <begin position="10"/>
        <end position="20"/>
    </location>
</feature>
<dbReference type="CDD" id="cd11299">
    <property type="entry name" value="O-FucT_plant"/>
    <property type="match status" value="1"/>
</dbReference>
<keyword evidence="2" id="KW-0328">Glycosyltransferase</keyword>
<evidence type="ECO:0000256" key="4">
    <source>
        <dbReference type="ARBA" id="ARBA00023253"/>
    </source>
</evidence>
<dbReference type="InterPro" id="IPR024709">
    <property type="entry name" value="FucosylTrfase_pln"/>
</dbReference>
<feature type="compositionally biased region" description="Basic residues" evidence="7">
    <location>
        <begin position="29"/>
        <end position="38"/>
    </location>
</feature>
<reference evidence="9 10" key="1">
    <citation type="submission" date="2022-12" db="EMBL/GenBank/DDBJ databases">
        <title>Chromosome-scale assembly of the Ensete ventricosum genome.</title>
        <authorList>
            <person name="Dussert Y."/>
            <person name="Stocks J."/>
            <person name="Wendawek A."/>
            <person name="Woldeyes F."/>
            <person name="Nichols R.A."/>
            <person name="Borrell J.S."/>
        </authorList>
    </citation>
    <scope>NUCLEOTIDE SEQUENCE [LARGE SCALE GENOMIC DNA]</scope>
    <source>
        <strain evidence="10">cv. Maze</strain>
        <tissue evidence="9">Seeds</tissue>
    </source>
</reference>
<keyword evidence="5" id="KW-0119">Carbohydrate metabolism</keyword>
<keyword evidence="3" id="KW-0808">Transferase</keyword>
<keyword evidence="8" id="KW-1133">Transmembrane helix</keyword>
<evidence type="ECO:0000256" key="6">
    <source>
        <dbReference type="ARBA" id="ARBA00030350"/>
    </source>
</evidence>
<dbReference type="GO" id="GO:0016757">
    <property type="term" value="F:glycosyltransferase activity"/>
    <property type="evidence" value="ECO:0007669"/>
    <property type="project" value="UniProtKB-KW"/>
</dbReference>
<accession>A0AAV8PF32</accession>
<evidence type="ECO:0000313" key="10">
    <source>
        <dbReference type="Proteomes" id="UP001222027"/>
    </source>
</evidence>
<keyword evidence="4" id="KW-0294">Fucose metabolism</keyword>
<evidence type="ECO:0000256" key="3">
    <source>
        <dbReference type="ARBA" id="ARBA00022679"/>
    </source>
</evidence>
<dbReference type="PANTHER" id="PTHR31288:SF10">
    <property type="entry name" value="PROTEIN ESMERALDA 1"/>
    <property type="match status" value="1"/>
</dbReference>
<keyword evidence="8" id="KW-0472">Membrane</keyword>
<proteinExistence type="inferred from homology"/>
<keyword evidence="8" id="KW-0812">Transmembrane</keyword>